<evidence type="ECO:0000313" key="6">
    <source>
        <dbReference type="EMBL" id="MBB6073573.1"/>
    </source>
</evidence>
<gene>
    <name evidence="6" type="ORF">HNQ61_005244</name>
</gene>
<sequence>MNARHARTALAALLAAALTACGGGDRGGDAGGAGKDDGTPQRGGTGVVAVLTDFQAFNPVTNTALTTDDVIKHMLFTPIIQYDEKLNPKPWLAERWELSDTAVVFFLRKDVKWHDGQPVTAEDVKFTFDLAKDSATASLIGSAYVNMIKSATVVDPYTIRFGFVAPHAQALDAFWWPPLPRHLLANVAPGQLSTAPFNRNPVGSGPFKFADWKPTQSVTFEANPDFPEALGGRPNLDRVVFRIVPEATTMVTELVNGTADMIGYTLLPDQAKSIDGQRGLELRHYPSREFTFFAWNNTRPLFADARVRRALTMGIDRQQIITGLLQGYGQPATGMIPAWSPMYTQMQPLPYDANAAKQLLQQAGWTDTNRDGVLDKGGQPLRFSLTINSANRSHGDIAQVVQRQLKQIGVDLQIRPQEFQSMLQQYKGREYDAVLANWSLDTFKVDPSPLFSCAQARVKGSANRTGYCNPQGDELASRAMRSTDPAAAKQLWAQWSQLLQQDQPITFLYWTEDLAGVGPRVRNVQTDARSKIVNIAEWWHRGR</sequence>
<dbReference type="GO" id="GO:0043190">
    <property type="term" value="C:ATP-binding cassette (ABC) transporter complex"/>
    <property type="evidence" value="ECO:0007669"/>
    <property type="project" value="InterPro"/>
</dbReference>
<dbReference type="PANTHER" id="PTHR30290:SF9">
    <property type="entry name" value="OLIGOPEPTIDE-BINDING PROTEIN APPA"/>
    <property type="match status" value="1"/>
</dbReference>
<organism evidence="6 7">
    <name type="scientific">Longimicrobium terrae</name>
    <dbReference type="NCBI Taxonomy" id="1639882"/>
    <lineage>
        <taxon>Bacteria</taxon>
        <taxon>Pseudomonadati</taxon>
        <taxon>Gemmatimonadota</taxon>
        <taxon>Longimicrobiia</taxon>
        <taxon>Longimicrobiales</taxon>
        <taxon>Longimicrobiaceae</taxon>
        <taxon>Longimicrobium</taxon>
    </lineage>
</organism>
<feature type="domain" description="Solute-binding protein family 5" evidence="5">
    <location>
        <begin position="88"/>
        <end position="448"/>
    </location>
</feature>
<evidence type="ECO:0000256" key="2">
    <source>
        <dbReference type="ARBA" id="ARBA00022448"/>
    </source>
</evidence>
<dbReference type="GO" id="GO:0015833">
    <property type="term" value="P:peptide transport"/>
    <property type="evidence" value="ECO:0007669"/>
    <property type="project" value="TreeGrafter"/>
</dbReference>
<keyword evidence="2" id="KW-0813">Transport</keyword>
<dbReference type="SUPFAM" id="SSF53850">
    <property type="entry name" value="Periplasmic binding protein-like II"/>
    <property type="match status" value="1"/>
</dbReference>
<evidence type="ECO:0000256" key="4">
    <source>
        <dbReference type="SAM" id="SignalP"/>
    </source>
</evidence>
<dbReference type="InterPro" id="IPR000914">
    <property type="entry name" value="SBP_5_dom"/>
</dbReference>
<reference evidence="6 7" key="1">
    <citation type="submission" date="2020-08" db="EMBL/GenBank/DDBJ databases">
        <title>Genomic Encyclopedia of Type Strains, Phase IV (KMG-IV): sequencing the most valuable type-strain genomes for metagenomic binning, comparative biology and taxonomic classification.</title>
        <authorList>
            <person name="Goeker M."/>
        </authorList>
    </citation>
    <scope>NUCLEOTIDE SEQUENCE [LARGE SCALE GENOMIC DNA]</scope>
    <source>
        <strain evidence="6 7">DSM 29007</strain>
    </source>
</reference>
<dbReference type="InterPro" id="IPR039424">
    <property type="entry name" value="SBP_5"/>
</dbReference>
<dbReference type="PIRSF" id="PIRSF002741">
    <property type="entry name" value="MppA"/>
    <property type="match status" value="1"/>
</dbReference>
<dbReference type="EMBL" id="JACHIA010000026">
    <property type="protein sequence ID" value="MBB6073573.1"/>
    <property type="molecule type" value="Genomic_DNA"/>
</dbReference>
<proteinExistence type="inferred from homology"/>
<dbReference type="Gene3D" id="3.40.190.10">
    <property type="entry name" value="Periplasmic binding protein-like II"/>
    <property type="match status" value="1"/>
</dbReference>
<evidence type="ECO:0000256" key="3">
    <source>
        <dbReference type="ARBA" id="ARBA00022729"/>
    </source>
</evidence>
<dbReference type="GO" id="GO:1904680">
    <property type="term" value="F:peptide transmembrane transporter activity"/>
    <property type="evidence" value="ECO:0007669"/>
    <property type="project" value="TreeGrafter"/>
</dbReference>
<dbReference type="PANTHER" id="PTHR30290">
    <property type="entry name" value="PERIPLASMIC BINDING COMPONENT OF ABC TRANSPORTER"/>
    <property type="match status" value="1"/>
</dbReference>
<dbReference type="InterPro" id="IPR030678">
    <property type="entry name" value="Peptide/Ni-bd"/>
</dbReference>
<dbReference type="AlphaFoldDB" id="A0A841H6J9"/>
<dbReference type="PROSITE" id="PS51257">
    <property type="entry name" value="PROKAR_LIPOPROTEIN"/>
    <property type="match status" value="1"/>
</dbReference>
<dbReference type="Gene3D" id="3.10.105.10">
    <property type="entry name" value="Dipeptide-binding Protein, Domain 3"/>
    <property type="match status" value="1"/>
</dbReference>
<dbReference type="Pfam" id="PF00496">
    <property type="entry name" value="SBP_bac_5"/>
    <property type="match status" value="1"/>
</dbReference>
<feature type="chain" id="PRO_5032786731" evidence="4">
    <location>
        <begin position="23"/>
        <end position="543"/>
    </location>
</feature>
<feature type="signal peptide" evidence="4">
    <location>
        <begin position="1"/>
        <end position="22"/>
    </location>
</feature>
<dbReference type="Proteomes" id="UP000582837">
    <property type="component" value="Unassembled WGS sequence"/>
</dbReference>
<dbReference type="GO" id="GO:0030288">
    <property type="term" value="C:outer membrane-bounded periplasmic space"/>
    <property type="evidence" value="ECO:0007669"/>
    <property type="project" value="UniProtKB-ARBA"/>
</dbReference>
<dbReference type="Gene3D" id="3.90.76.10">
    <property type="entry name" value="Dipeptide-binding Protein, Domain 1"/>
    <property type="match status" value="1"/>
</dbReference>
<keyword evidence="3 4" id="KW-0732">Signal</keyword>
<evidence type="ECO:0000259" key="5">
    <source>
        <dbReference type="Pfam" id="PF00496"/>
    </source>
</evidence>
<keyword evidence="7" id="KW-1185">Reference proteome</keyword>
<evidence type="ECO:0000313" key="7">
    <source>
        <dbReference type="Proteomes" id="UP000582837"/>
    </source>
</evidence>
<evidence type="ECO:0000256" key="1">
    <source>
        <dbReference type="ARBA" id="ARBA00005695"/>
    </source>
</evidence>
<accession>A0A841H6J9</accession>
<dbReference type="RefSeq" id="WP_170034193.1">
    <property type="nucleotide sequence ID" value="NZ_JABDTL010000001.1"/>
</dbReference>
<name>A0A841H6J9_9BACT</name>
<protein>
    <submittedName>
        <fullName evidence="6">Peptide/nickel transport system substrate-binding protein</fullName>
    </submittedName>
</protein>
<comment type="similarity">
    <text evidence="1">Belongs to the bacterial solute-binding protein 5 family.</text>
</comment>
<comment type="caution">
    <text evidence="6">The sequence shown here is derived from an EMBL/GenBank/DDBJ whole genome shotgun (WGS) entry which is preliminary data.</text>
</comment>